<organism evidence="2 3">
    <name type="scientific">Halobaculum saliterrae</name>
    <dbReference type="NCBI Taxonomy" id="2073113"/>
    <lineage>
        <taxon>Archaea</taxon>
        <taxon>Methanobacteriati</taxon>
        <taxon>Methanobacteriota</taxon>
        <taxon>Stenosarchaea group</taxon>
        <taxon>Halobacteria</taxon>
        <taxon>Halobacteriales</taxon>
        <taxon>Haloferacaceae</taxon>
        <taxon>Halobaculum</taxon>
    </lineage>
</organism>
<gene>
    <name evidence="2" type="ORF">GRX01_13885</name>
</gene>
<feature type="region of interest" description="Disordered" evidence="1">
    <location>
        <begin position="82"/>
        <end position="107"/>
    </location>
</feature>
<accession>A0A6B0SUV8</accession>
<keyword evidence="3" id="KW-1185">Reference proteome</keyword>
<reference evidence="2 3" key="1">
    <citation type="submission" date="2019-12" db="EMBL/GenBank/DDBJ databases">
        <title>Isolation and characterization of three novel carbon monoxide-oxidizing members of Halobacteria from salione crusts and soils.</title>
        <authorList>
            <person name="Myers M.R."/>
            <person name="King G.M."/>
        </authorList>
    </citation>
    <scope>NUCLEOTIDE SEQUENCE [LARGE SCALE GENOMIC DNA]</scope>
    <source>
        <strain evidence="2 3">WSA2</strain>
    </source>
</reference>
<feature type="compositionally biased region" description="Basic and acidic residues" evidence="1">
    <location>
        <begin position="82"/>
        <end position="92"/>
    </location>
</feature>
<comment type="caution">
    <text evidence="2">The sequence shown here is derived from an EMBL/GenBank/DDBJ whole genome shotgun (WGS) entry which is preliminary data.</text>
</comment>
<evidence type="ECO:0000313" key="3">
    <source>
        <dbReference type="Proteomes" id="UP000437065"/>
    </source>
</evidence>
<protein>
    <submittedName>
        <fullName evidence="2">Uncharacterized protein</fullName>
    </submittedName>
</protein>
<proteinExistence type="predicted"/>
<sequence>MCREMRREPAWVAAIRLAMLRGRVTVEAVVEEANLLAGRERTVRDVLGTMAERDLLDAAGDGAYVPGPVLIESDRYDLDFSKASDNGTHRWESGGPTRSDARSGSPS</sequence>
<dbReference type="EMBL" id="WUUS01000009">
    <property type="protein sequence ID" value="MXR42425.1"/>
    <property type="molecule type" value="Genomic_DNA"/>
</dbReference>
<evidence type="ECO:0000313" key="2">
    <source>
        <dbReference type="EMBL" id="MXR42425.1"/>
    </source>
</evidence>
<evidence type="ECO:0000256" key="1">
    <source>
        <dbReference type="SAM" id="MobiDB-lite"/>
    </source>
</evidence>
<dbReference type="Proteomes" id="UP000437065">
    <property type="component" value="Unassembled WGS sequence"/>
</dbReference>
<name>A0A6B0SUV8_9EURY</name>
<dbReference type="AlphaFoldDB" id="A0A6B0SUV8"/>